<sequence>MERKECESFMNEERKDQKASQGFDLDNHPDQDRAFGCSSAFTHDELAKAVVDVECTNAKWEHYYSSTHERMMKAQLHEGRVSAPAQTIGGRAWARASTGCSRT</sequence>
<organism evidence="2 3">
    <name type="scientific">Phaseolus coccineus</name>
    <name type="common">Scarlet runner bean</name>
    <name type="synonym">Phaseolus multiflorus</name>
    <dbReference type="NCBI Taxonomy" id="3886"/>
    <lineage>
        <taxon>Eukaryota</taxon>
        <taxon>Viridiplantae</taxon>
        <taxon>Streptophyta</taxon>
        <taxon>Embryophyta</taxon>
        <taxon>Tracheophyta</taxon>
        <taxon>Spermatophyta</taxon>
        <taxon>Magnoliopsida</taxon>
        <taxon>eudicotyledons</taxon>
        <taxon>Gunneridae</taxon>
        <taxon>Pentapetalae</taxon>
        <taxon>rosids</taxon>
        <taxon>fabids</taxon>
        <taxon>Fabales</taxon>
        <taxon>Fabaceae</taxon>
        <taxon>Papilionoideae</taxon>
        <taxon>50 kb inversion clade</taxon>
        <taxon>NPAAA clade</taxon>
        <taxon>indigoferoid/millettioid clade</taxon>
        <taxon>Phaseoleae</taxon>
        <taxon>Phaseolus</taxon>
    </lineage>
</organism>
<evidence type="ECO:0000256" key="1">
    <source>
        <dbReference type="SAM" id="MobiDB-lite"/>
    </source>
</evidence>
<dbReference type="EMBL" id="JAYMYR010000009">
    <property type="protein sequence ID" value="KAK7342607.1"/>
    <property type="molecule type" value="Genomic_DNA"/>
</dbReference>
<feature type="compositionally biased region" description="Basic and acidic residues" evidence="1">
    <location>
        <begin position="1"/>
        <end position="18"/>
    </location>
</feature>
<protein>
    <submittedName>
        <fullName evidence="2">Uncharacterized protein</fullName>
    </submittedName>
</protein>
<name>A0AAN9LZK2_PHACN</name>
<feature type="region of interest" description="Disordered" evidence="1">
    <location>
        <begin position="1"/>
        <end position="30"/>
    </location>
</feature>
<dbReference type="AlphaFoldDB" id="A0AAN9LZK2"/>
<reference evidence="2 3" key="1">
    <citation type="submission" date="2024-01" db="EMBL/GenBank/DDBJ databases">
        <title>The genomes of 5 underutilized Papilionoideae crops provide insights into root nodulation and disease resistanc.</title>
        <authorList>
            <person name="Jiang F."/>
        </authorList>
    </citation>
    <scope>NUCLEOTIDE SEQUENCE [LARGE SCALE GENOMIC DNA]</scope>
    <source>
        <strain evidence="2">JINMINGXINNONG_FW02</strain>
        <tissue evidence="2">Leaves</tissue>
    </source>
</reference>
<evidence type="ECO:0000313" key="2">
    <source>
        <dbReference type="EMBL" id="KAK7342607.1"/>
    </source>
</evidence>
<dbReference type="Proteomes" id="UP001374584">
    <property type="component" value="Unassembled WGS sequence"/>
</dbReference>
<evidence type="ECO:0000313" key="3">
    <source>
        <dbReference type="Proteomes" id="UP001374584"/>
    </source>
</evidence>
<proteinExistence type="predicted"/>
<accession>A0AAN9LZK2</accession>
<keyword evidence="3" id="KW-1185">Reference proteome</keyword>
<comment type="caution">
    <text evidence="2">The sequence shown here is derived from an EMBL/GenBank/DDBJ whole genome shotgun (WGS) entry which is preliminary data.</text>
</comment>
<gene>
    <name evidence="2" type="ORF">VNO80_25563</name>
</gene>